<dbReference type="GO" id="GO:0004930">
    <property type="term" value="F:G protein-coupled receptor activity"/>
    <property type="evidence" value="ECO:0007669"/>
    <property type="project" value="UniProtKB-KW"/>
</dbReference>
<evidence type="ECO:0000256" key="6">
    <source>
        <dbReference type="ARBA" id="ARBA00023136"/>
    </source>
</evidence>
<evidence type="ECO:0000256" key="9">
    <source>
        <dbReference type="SAM" id="Phobius"/>
    </source>
</evidence>
<evidence type="ECO:0000256" key="2">
    <source>
        <dbReference type="ARBA" id="ARBA00022475"/>
    </source>
</evidence>
<keyword evidence="12" id="KW-1185">Reference proteome</keyword>
<protein>
    <recommendedName>
        <fullName evidence="10">G-protein coupled receptors family 3 profile domain-containing protein</fullName>
    </recommendedName>
</protein>
<dbReference type="InterPro" id="IPR038550">
    <property type="entry name" value="GPCR_3_9-Cys_sf"/>
</dbReference>
<dbReference type="Pfam" id="PF01094">
    <property type="entry name" value="ANF_receptor"/>
    <property type="match status" value="1"/>
</dbReference>
<evidence type="ECO:0000259" key="10">
    <source>
        <dbReference type="PROSITE" id="PS50259"/>
    </source>
</evidence>
<evidence type="ECO:0000256" key="3">
    <source>
        <dbReference type="ARBA" id="ARBA00022692"/>
    </source>
</evidence>
<feature type="transmembrane region" description="Helical" evidence="9">
    <location>
        <begin position="361"/>
        <end position="384"/>
    </location>
</feature>
<evidence type="ECO:0000256" key="7">
    <source>
        <dbReference type="ARBA" id="ARBA00023180"/>
    </source>
</evidence>
<accession>A0ABD6EAN7</accession>
<comment type="subcellular location">
    <subcellularLocation>
        <location evidence="1">Cell membrane</location>
        <topology evidence="1">Multi-pass membrane protein</topology>
    </subcellularLocation>
</comment>
<evidence type="ECO:0000313" key="11">
    <source>
        <dbReference type="EMBL" id="MFH4973537.1"/>
    </source>
</evidence>
<evidence type="ECO:0000313" key="12">
    <source>
        <dbReference type="Proteomes" id="UP001608902"/>
    </source>
</evidence>
<feature type="transmembrane region" description="Helical" evidence="9">
    <location>
        <begin position="291"/>
        <end position="311"/>
    </location>
</feature>
<feature type="transmembrane region" description="Helical" evidence="9">
    <location>
        <begin position="246"/>
        <end position="270"/>
    </location>
</feature>
<evidence type="ECO:0000256" key="1">
    <source>
        <dbReference type="ARBA" id="ARBA00004651"/>
    </source>
</evidence>
<feature type="transmembrane region" description="Helical" evidence="9">
    <location>
        <begin position="323"/>
        <end position="340"/>
    </location>
</feature>
<dbReference type="Pfam" id="PF07562">
    <property type="entry name" value="NCD3G"/>
    <property type="match status" value="1"/>
</dbReference>
<keyword evidence="8" id="KW-0807">Transducer</keyword>
<keyword evidence="5" id="KW-0297">G-protein coupled receptor</keyword>
<sequence length="685" mass="77940">MFRIHSPNVTWFDEYYFSLNPETNTQNPWFREFWQDKFRCQFTVSKDDDETRMCTGKENLTLNYKQDAKLSQVANSIYVIAMALQTMFYDKCKDNTTLCPEMLAINGTLLYQYLLNVTFTDRYQQEIYFDRKGDPPAWYDILNYVGETEGFRTVGYFKQKRRRTYKLHIDDTLMFFDRSPNIPESVCSKPCGVGERPRETVACCWICESCLQHQIVNYTTNQCQNCSLGYWPDDNRLSCHELPHEALSWSASGTVLALILASLGIVTTLLTTLVFIQHNHTPVVKSTTRELSYIILSGLLICYTTTFIILARPSFTSCFLTRTVPPIAFSIVYSALLTKTNRIARILAGSKKRILTKKPRFLSTSSQVVITWILVGVECVFVTIGVIDEMPQAGFDSYFQPYRMVLICSSTTFAFMTPFVWNGFLISLCTLYAVKTRNLPENFNEAKFIGFTMYCTLVVWTAFIVLHLGTSNKALVMSFSFSLSASVALILLFFPKLYIILLHPEKNVRSNYMTTKLIRCHFGNSEGVEPNKQTVSSIKTKTSQFSVSSNPTRSLSVRTSQSFSHDASTQTESSSIFDFARTYSVIGRKRSKQIDEDVLQLIDSCRRYQEQKARGSITNYLFDERPEDEVNALLADSINSSFRAVLGTVARTGAPDSSTGNDDVFEQLLRSRGVQPLSLSCATPL</sequence>
<dbReference type="Gene3D" id="2.10.50.30">
    <property type="entry name" value="GPCR, family 3, nine cysteines domain"/>
    <property type="match status" value="1"/>
</dbReference>
<gene>
    <name evidence="11" type="ORF">AB6A40_000246</name>
</gene>
<comment type="caution">
    <text evidence="11">The sequence shown here is derived from an EMBL/GenBank/DDBJ whole genome shotgun (WGS) entry which is preliminary data.</text>
</comment>
<organism evidence="11 12">
    <name type="scientific">Gnathostoma spinigerum</name>
    <dbReference type="NCBI Taxonomy" id="75299"/>
    <lineage>
        <taxon>Eukaryota</taxon>
        <taxon>Metazoa</taxon>
        <taxon>Ecdysozoa</taxon>
        <taxon>Nematoda</taxon>
        <taxon>Chromadorea</taxon>
        <taxon>Rhabditida</taxon>
        <taxon>Spirurina</taxon>
        <taxon>Gnathostomatomorpha</taxon>
        <taxon>Gnathostomatoidea</taxon>
        <taxon>Gnathostomatidae</taxon>
        <taxon>Gnathostoma</taxon>
    </lineage>
</organism>
<dbReference type="InterPro" id="IPR001828">
    <property type="entry name" value="ANF_lig-bd_rcpt"/>
</dbReference>
<keyword evidence="3 9" id="KW-0812">Transmembrane</keyword>
<dbReference type="Pfam" id="PF00003">
    <property type="entry name" value="7tm_3"/>
    <property type="match status" value="1"/>
</dbReference>
<keyword evidence="4 9" id="KW-1133">Transmembrane helix</keyword>
<dbReference type="Gene3D" id="3.40.50.2300">
    <property type="match status" value="1"/>
</dbReference>
<dbReference type="PROSITE" id="PS00981">
    <property type="entry name" value="G_PROTEIN_RECEP_F3_3"/>
    <property type="match status" value="1"/>
</dbReference>
<evidence type="ECO:0000256" key="5">
    <source>
        <dbReference type="ARBA" id="ARBA00023040"/>
    </source>
</evidence>
<dbReference type="Proteomes" id="UP001608902">
    <property type="component" value="Unassembled WGS sequence"/>
</dbReference>
<evidence type="ECO:0000256" key="4">
    <source>
        <dbReference type="ARBA" id="ARBA00022989"/>
    </source>
</evidence>
<feature type="transmembrane region" description="Helical" evidence="9">
    <location>
        <begin position="404"/>
        <end position="434"/>
    </location>
</feature>
<dbReference type="PANTHER" id="PTHR24060">
    <property type="entry name" value="METABOTROPIC GLUTAMATE RECEPTOR"/>
    <property type="match status" value="1"/>
</dbReference>
<dbReference type="CDD" id="cd15285">
    <property type="entry name" value="7tmC_mGluR_group1"/>
    <property type="match status" value="1"/>
</dbReference>
<dbReference type="InterPro" id="IPR017979">
    <property type="entry name" value="GPCR_3_CS"/>
</dbReference>
<feature type="transmembrane region" description="Helical" evidence="9">
    <location>
        <begin position="474"/>
        <end position="494"/>
    </location>
</feature>
<keyword evidence="2" id="KW-1003">Cell membrane</keyword>
<dbReference type="PROSITE" id="PS50259">
    <property type="entry name" value="G_PROTEIN_RECEP_F3_4"/>
    <property type="match status" value="1"/>
</dbReference>
<dbReference type="InterPro" id="IPR017978">
    <property type="entry name" value="GPCR_3_C"/>
</dbReference>
<dbReference type="InterPro" id="IPR050726">
    <property type="entry name" value="mGluR"/>
</dbReference>
<proteinExistence type="predicted"/>
<evidence type="ECO:0000256" key="8">
    <source>
        <dbReference type="ARBA" id="ARBA00023224"/>
    </source>
</evidence>
<dbReference type="SUPFAM" id="SSF53822">
    <property type="entry name" value="Periplasmic binding protein-like I"/>
    <property type="match status" value="1"/>
</dbReference>
<dbReference type="InterPro" id="IPR011500">
    <property type="entry name" value="GPCR_3_9-Cys_dom"/>
</dbReference>
<feature type="transmembrane region" description="Helical" evidence="9">
    <location>
        <begin position="446"/>
        <end position="468"/>
    </location>
</feature>
<keyword evidence="7" id="KW-0325">Glycoprotein</keyword>
<reference evidence="11 12" key="1">
    <citation type="submission" date="2024-08" db="EMBL/GenBank/DDBJ databases">
        <title>Gnathostoma spinigerum genome.</title>
        <authorList>
            <person name="Gonzalez-Bertolin B."/>
            <person name="Monzon S."/>
            <person name="Zaballos A."/>
            <person name="Jimenez P."/>
            <person name="Dekumyoy P."/>
            <person name="Varona S."/>
            <person name="Cuesta I."/>
            <person name="Sumanam S."/>
            <person name="Adisakwattana P."/>
            <person name="Gasser R.B."/>
            <person name="Hernandez-Gonzalez A."/>
            <person name="Young N.D."/>
            <person name="Perteguer M.J."/>
        </authorList>
    </citation>
    <scope>NUCLEOTIDE SEQUENCE [LARGE SCALE GENOMIC DNA]</scope>
    <source>
        <strain evidence="11">AL3</strain>
        <tissue evidence="11">Liver</tissue>
    </source>
</reference>
<dbReference type="GO" id="GO:0005886">
    <property type="term" value="C:plasma membrane"/>
    <property type="evidence" value="ECO:0007669"/>
    <property type="project" value="UniProtKB-SubCell"/>
</dbReference>
<keyword evidence="5" id="KW-0675">Receptor</keyword>
<keyword evidence="6 9" id="KW-0472">Membrane</keyword>
<dbReference type="InterPro" id="IPR028082">
    <property type="entry name" value="Peripla_BP_I"/>
</dbReference>
<name>A0ABD6EAN7_9BILA</name>
<dbReference type="AlphaFoldDB" id="A0ABD6EAN7"/>
<dbReference type="EMBL" id="JBGFUD010000063">
    <property type="protein sequence ID" value="MFH4973537.1"/>
    <property type="molecule type" value="Genomic_DNA"/>
</dbReference>
<feature type="domain" description="G-protein coupled receptors family 3 profile" evidence="10">
    <location>
        <begin position="253"/>
        <end position="516"/>
    </location>
</feature>